<dbReference type="InterPro" id="IPR006696">
    <property type="entry name" value="DUF423"/>
</dbReference>
<reference evidence="7 8" key="1">
    <citation type="submission" date="2013-05" db="EMBL/GenBank/DDBJ databases">
        <title>Genome assembly of Chondromyces apiculatus DSM 436.</title>
        <authorList>
            <person name="Sharma G."/>
            <person name="Khatri I."/>
            <person name="Kaur C."/>
            <person name="Mayilraj S."/>
            <person name="Subramanian S."/>
        </authorList>
    </citation>
    <scope>NUCLEOTIDE SEQUENCE [LARGE SCALE GENOMIC DNA]</scope>
    <source>
        <strain evidence="7 8">DSM 436</strain>
    </source>
</reference>
<accession>A0A017T692</accession>
<evidence type="ECO:0000256" key="6">
    <source>
        <dbReference type="SAM" id="Phobius"/>
    </source>
</evidence>
<feature type="transmembrane region" description="Helical" evidence="6">
    <location>
        <begin position="108"/>
        <end position="129"/>
    </location>
</feature>
<evidence type="ECO:0000256" key="5">
    <source>
        <dbReference type="ARBA" id="ARBA00023136"/>
    </source>
</evidence>
<name>A0A017T692_9BACT</name>
<dbReference type="GO" id="GO:0005886">
    <property type="term" value="C:plasma membrane"/>
    <property type="evidence" value="ECO:0007669"/>
    <property type="project" value="TreeGrafter"/>
</dbReference>
<evidence type="ECO:0008006" key="9">
    <source>
        <dbReference type="Google" id="ProtNLM"/>
    </source>
</evidence>
<organism evidence="7 8">
    <name type="scientific">Chondromyces apiculatus DSM 436</name>
    <dbReference type="NCBI Taxonomy" id="1192034"/>
    <lineage>
        <taxon>Bacteria</taxon>
        <taxon>Pseudomonadati</taxon>
        <taxon>Myxococcota</taxon>
        <taxon>Polyangia</taxon>
        <taxon>Polyangiales</taxon>
        <taxon>Polyangiaceae</taxon>
        <taxon>Chondromyces</taxon>
    </lineage>
</organism>
<keyword evidence="3 6" id="KW-0812">Transmembrane</keyword>
<comment type="similarity">
    <text evidence="2">Belongs to the UPF0382 family.</text>
</comment>
<evidence type="ECO:0000256" key="3">
    <source>
        <dbReference type="ARBA" id="ARBA00022692"/>
    </source>
</evidence>
<dbReference type="Pfam" id="PF04241">
    <property type="entry name" value="DUF423"/>
    <property type="match status" value="1"/>
</dbReference>
<gene>
    <name evidence="7" type="ORF">CAP_4220</name>
</gene>
<keyword evidence="5 6" id="KW-0472">Membrane</keyword>
<evidence type="ECO:0000313" key="7">
    <source>
        <dbReference type="EMBL" id="EYF04744.1"/>
    </source>
</evidence>
<dbReference type="RefSeq" id="WP_044243630.1">
    <property type="nucleotide sequence ID" value="NZ_ASRX01000030.1"/>
</dbReference>
<sequence>MERLFFMLAGIYGFLGVALGAFGAHGLKMRLEALPDAAQRMGWWETGSQYHLIHALALALAAYLAGRTGATTATVAGFCFAGGVLLFSGSLYVMTVTGIRALGAVTPLGGLFMLAGWVAVTITAMRLGVPG</sequence>
<dbReference type="eggNOG" id="COG2363">
    <property type="taxonomic scope" value="Bacteria"/>
</dbReference>
<feature type="transmembrane region" description="Helical" evidence="6">
    <location>
        <begin position="47"/>
        <end position="66"/>
    </location>
</feature>
<dbReference type="STRING" id="1192034.CAP_4220"/>
<feature type="transmembrane region" description="Helical" evidence="6">
    <location>
        <begin position="78"/>
        <end position="102"/>
    </location>
</feature>
<dbReference type="EMBL" id="ASRX01000030">
    <property type="protein sequence ID" value="EYF04744.1"/>
    <property type="molecule type" value="Genomic_DNA"/>
</dbReference>
<evidence type="ECO:0000256" key="1">
    <source>
        <dbReference type="ARBA" id="ARBA00004141"/>
    </source>
</evidence>
<dbReference type="Proteomes" id="UP000019678">
    <property type="component" value="Unassembled WGS sequence"/>
</dbReference>
<proteinExistence type="inferred from homology"/>
<evidence type="ECO:0000256" key="4">
    <source>
        <dbReference type="ARBA" id="ARBA00022989"/>
    </source>
</evidence>
<dbReference type="PANTHER" id="PTHR43461">
    <property type="entry name" value="TRANSMEMBRANE PROTEIN 256"/>
    <property type="match status" value="1"/>
</dbReference>
<dbReference type="OrthoDB" id="9802121at2"/>
<evidence type="ECO:0000313" key="8">
    <source>
        <dbReference type="Proteomes" id="UP000019678"/>
    </source>
</evidence>
<keyword evidence="4 6" id="KW-1133">Transmembrane helix</keyword>
<keyword evidence="8" id="KW-1185">Reference proteome</keyword>
<evidence type="ECO:0000256" key="2">
    <source>
        <dbReference type="ARBA" id="ARBA00009694"/>
    </source>
</evidence>
<protein>
    <recommendedName>
        <fullName evidence="9">DUF423 domain-containing protein</fullName>
    </recommendedName>
</protein>
<dbReference type="AlphaFoldDB" id="A0A017T692"/>
<dbReference type="PANTHER" id="PTHR43461:SF1">
    <property type="entry name" value="TRANSMEMBRANE PROTEIN 256"/>
    <property type="match status" value="1"/>
</dbReference>
<comment type="caution">
    <text evidence="7">The sequence shown here is derived from an EMBL/GenBank/DDBJ whole genome shotgun (WGS) entry which is preliminary data.</text>
</comment>
<comment type="subcellular location">
    <subcellularLocation>
        <location evidence="1">Membrane</location>
        <topology evidence="1">Multi-pass membrane protein</topology>
    </subcellularLocation>
</comment>